<evidence type="ECO:0000256" key="9">
    <source>
        <dbReference type="SAM" id="Phobius"/>
    </source>
</evidence>
<dbReference type="PROSITE" id="PS51106">
    <property type="entry name" value="PTS_EIIC_TYPE_4"/>
    <property type="match status" value="1"/>
</dbReference>
<comment type="caution">
    <text evidence="10">The sequence shown here is derived from an EMBL/GenBank/DDBJ whole genome shotgun (WGS) entry which is preliminary data.</text>
</comment>
<keyword evidence="5" id="KW-0598">Phosphotransferase system</keyword>
<comment type="subcellular location">
    <subcellularLocation>
        <location evidence="1">Cell membrane</location>
        <topology evidence="1">Multi-pass membrane protein</topology>
    </subcellularLocation>
</comment>
<evidence type="ECO:0000256" key="7">
    <source>
        <dbReference type="ARBA" id="ARBA00022989"/>
    </source>
</evidence>
<feature type="transmembrane region" description="Helical" evidence="9">
    <location>
        <begin position="181"/>
        <end position="201"/>
    </location>
</feature>
<dbReference type="RefSeq" id="WP_258499690.1">
    <property type="nucleotide sequence ID" value="NZ_JANSKA010000008.1"/>
</dbReference>
<accession>A0ABT1ZAP8</accession>
<keyword evidence="4 10" id="KW-0762">Sugar transport</keyword>
<organism evidence="10 11">
    <name type="scientific">Tractidigestivibacter montrealensis</name>
    <dbReference type="NCBI Taxonomy" id="2972466"/>
    <lineage>
        <taxon>Bacteria</taxon>
        <taxon>Bacillati</taxon>
        <taxon>Actinomycetota</taxon>
        <taxon>Coriobacteriia</taxon>
        <taxon>Coriobacteriales</taxon>
        <taxon>Atopobiaceae</taxon>
        <taxon>Tractidigestivibacter</taxon>
    </lineage>
</organism>
<keyword evidence="8 9" id="KW-0472">Membrane</keyword>
<sequence length="266" mass="27609">MSQVLQGLLVALIAAAVYMESRIGGQHMLDRPIIIGPLVGLVMGNPGMGLAIGGELELVWMGLNGIGTTTPPNVVVGSALATALAISTGASYETTLALAIPIAVVAQLCDIAAPVVNTFFAHRADKCAANGDYRGIELCNWGGAVVYFLFKFVPVFLGFVLGSGLITSFVDMIPAVIQNGLAQSGNILPALGVAMLIQLTWDKKFGAFLFLGFGLAAFLKVDTLGAAFFGAVIAFIYYKLSGRNSSESALGMNVVSGGVDDDSEEL</sequence>
<evidence type="ECO:0000256" key="4">
    <source>
        <dbReference type="ARBA" id="ARBA00022597"/>
    </source>
</evidence>
<keyword evidence="3" id="KW-1003">Cell membrane</keyword>
<dbReference type="Proteomes" id="UP001204320">
    <property type="component" value="Unassembled WGS sequence"/>
</dbReference>
<keyword evidence="7 9" id="KW-1133">Transmembrane helix</keyword>
<proteinExistence type="predicted"/>
<name>A0ABT1ZAP8_9ACTN</name>
<protein>
    <submittedName>
        <fullName evidence="10">PTS sugar transporter subunit IIC</fullName>
    </submittedName>
</protein>
<evidence type="ECO:0000256" key="8">
    <source>
        <dbReference type="ARBA" id="ARBA00023136"/>
    </source>
</evidence>
<dbReference type="InterPro" id="IPR050303">
    <property type="entry name" value="GatZ_KbaZ_carbometab"/>
</dbReference>
<keyword evidence="6 9" id="KW-0812">Transmembrane</keyword>
<evidence type="ECO:0000256" key="3">
    <source>
        <dbReference type="ARBA" id="ARBA00022475"/>
    </source>
</evidence>
<keyword evidence="2" id="KW-0813">Transport</keyword>
<evidence type="ECO:0000256" key="2">
    <source>
        <dbReference type="ARBA" id="ARBA00022448"/>
    </source>
</evidence>
<dbReference type="PANTHER" id="PTHR32502:SF8">
    <property type="entry name" value="N-ACETYLGALACTOSAMINE PERMEASE IIC COMPONENT 1"/>
    <property type="match status" value="1"/>
</dbReference>
<keyword evidence="11" id="KW-1185">Reference proteome</keyword>
<evidence type="ECO:0000256" key="6">
    <source>
        <dbReference type="ARBA" id="ARBA00022692"/>
    </source>
</evidence>
<dbReference type="EMBL" id="JANSKA010000008">
    <property type="protein sequence ID" value="MCR9037288.1"/>
    <property type="molecule type" value="Genomic_DNA"/>
</dbReference>
<gene>
    <name evidence="10" type="ORF">NVS32_10040</name>
</gene>
<dbReference type="PANTHER" id="PTHR32502">
    <property type="entry name" value="N-ACETYLGALACTOSAMINE PERMEASE II COMPONENT-RELATED"/>
    <property type="match status" value="1"/>
</dbReference>
<dbReference type="InterPro" id="IPR004700">
    <property type="entry name" value="PTS_IIC_man"/>
</dbReference>
<dbReference type="Pfam" id="PF03609">
    <property type="entry name" value="EII-Sor"/>
    <property type="match status" value="1"/>
</dbReference>
<feature type="transmembrane region" description="Helical" evidence="9">
    <location>
        <begin position="207"/>
        <end position="238"/>
    </location>
</feature>
<evidence type="ECO:0000256" key="1">
    <source>
        <dbReference type="ARBA" id="ARBA00004651"/>
    </source>
</evidence>
<evidence type="ECO:0000313" key="11">
    <source>
        <dbReference type="Proteomes" id="UP001204320"/>
    </source>
</evidence>
<feature type="transmembrane region" description="Helical" evidence="9">
    <location>
        <begin position="144"/>
        <end position="169"/>
    </location>
</feature>
<evidence type="ECO:0000313" key="10">
    <source>
        <dbReference type="EMBL" id="MCR9037288.1"/>
    </source>
</evidence>
<evidence type="ECO:0000256" key="5">
    <source>
        <dbReference type="ARBA" id="ARBA00022683"/>
    </source>
</evidence>
<reference evidence="10 11" key="1">
    <citation type="submission" date="2022-08" db="EMBL/GenBank/DDBJ databases">
        <title>Tractidigestivibacter montrealensis type strain KD21.</title>
        <authorList>
            <person name="Diop K."/>
            <person name="Richard C."/>
            <person name="Routy B."/>
        </authorList>
    </citation>
    <scope>NUCLEOTIDE SEQUENCE [LARGE SCALE GENOMIC DNA]</scope>
    <source>
        <strain evidence="10 11">KD21</strain>
    </source>
</reference>